<gene>
    <name evidence="2" type="ORF">NHX12_031845</name>
</gene>
<accession>A0A9Q0E7S7</accession>
<dbReference type="Proteomes" id="UP001148018">
    <property type="component" value="Unassembled WGS sequence"/>
</dbReference>
<reference evidence="2" key="1">
    <citation type="submission" date="2022-07" db="EMBL/GenBank/DDBJ databases">
        <title>Chromosome-level genome of Muraenolepis orangiensis.</title>
        <authorList>
            <person name="Kim J."/>
        </authorList>
    </citation>
    <scope>NUCLEOTIDE SEQUENCE</scope>
    <source>
        <strain evidence="2">KU_S4_2022</strain>
        <tissue evidence="2">Muscle</tissue>
    </source>
</reference>
<dbReference type="EMBL" id="JANIIK010000047">
    <property type="protein sequence ID" value="KAJ3600871.1"/>
    <property type="molecule type" value="Genomic_DNA"/>
</dbReference>
<comment type="caution">
    <text evidence="2">The sequence shown here is derived from an EMBL/GenBank/DDBJ whole genome shotgun (WGS) entry which is preliminary data.</text>
</comment>
<keyword evidence="1" id="KW-0175">Coiled coil</keyword>
<feature type="coiled-coil region" evidence="1">
    <location>
        <begin position="5"/>
        <end position="32"/>
    </location>
</feature>
<evidence type="ECO:0000313" key="3">
    <source>
        <dbReference type="Proteomes" id="UP001148018"/>
    </source>
</evidence>
<dbReference type="OrthoDB" id="8861212at2759"/>
<evidence type="ECO:0000256" key="1">
    <source>
        <dbReference type="SAM" id="Coils"/>
    </source>
</evidence>
<dbReference type="Gene3D" id="3.30.70.1820">
    <property type="entry name" value="L1 transposable element, RRM domain"/>
    <property type="match status" value="1"/>
</dbReference>
<evidence type="ECO:0000313" key="2">
    <source>
        <dbReference type="EMBL" id="KAJ3600871.1"/>
    </source>
</evidence>
<name>A0A9Q0E7S7_9TELE</name>
<proteinExistence type="predicted"/>
<dbReference type="AlphaFoldDB" id="A0A9Q0E7S7"/>
<sequence length="113" mass="12954">MTSDVTGMKKELATLRDRCEDLEARSRRCNIRIIGVKEGREHGKHPSQFVADMQKVSLGLDKSPTLDRALRSRPTQDGLPPQAFIYCEMPLFLRKIIDAKESNRDEISDDPRR</sequence>
<organism evidence="2 3">
    <name type="scientific">Muraenolepis orangiensis</name>
    <name type="common">Patagonian moray cod</name>
    <dbReference type="NCBI Taxonomy" id="630683"/>
    <lineage>
        <taxon>Eukaryota</taxon>
        <taxon>Metazoa</taxon>
        <taxon>Chordata</taxon>
        <taxon>Craniata</taxon>
        <taxon>Vertebrata</taxon>
        <taxon>Euteleostomi</taxon>
        <taxon>Actinopterygii</taxon>
        <taxon>Neopterygii</taxon>
        <taxon>Teleostei</taxon>
        <taxon>Neoteleostei</taxon>
        <taxon>Acanthomorphata</taxon>
        <taxon>Zeiogadaria</taxon>
        <taxon>Gadariae</taxon>
        <taxon>Gadiformes</taxon>
        <taxon>Muraenolepidoidei</taxon>
        <taxon>Muraenolepididae</taxon>
        <taxon>Muraenolepis</taxon>
    </lineage>
</organism>
<keyword evidence="3" id="KW-1185">Reference proteome</keyword>
<protein>
    <submittedName>
        <fullName evidence="2">Uncharacterized protein</fullName>
    </submittedName>
</protein>